<feature type="chain" id="PRO_5009327598" description="C-type lectin domain-containing protein" evidence="2">
    <location>
        <begin position="25"/>
        <end position="194"/>
    </location>
</feature>
<dbReference type="VEuPathDB" id="VectorBase:SCAU013228"/>
<feature type="domain" description="C-type lectin" evidence="3">
    <location>
        <begin position="32"/>
        <end position="156"/>
    </location>
</feature>
<gene>
    <name evidence="4" type="primary">106083258</name>
</gene>
<evidence type="ECO:0000259" key="3">
    <source>
        <dbReference type="PROSITE" id="PS50041"/>
    </source>
</evidence>
<dbReference type="CDD" id="cd00037">
    <property type="entry name" value="CLECT"/>
    <property type="match status" value="1"/>
</dbReference>
<dbReference type="Gene3D" id="3.10.100.10">
    <property type="entry name" value="Mannose-Binding Protein A, subunit A"/>
    <property type="match status" value="1"/>
</dbReference>
<keyword evidence="5" id="KW-1185">Reference proteome</keyword>
<evidence type="ECO:0000313" key="4">
    <source>
        <dbReference type="EnsemblMetazoa" id="SCAU013228-PA"/>
    </source>
</evidence>
<evidence type="ECO:0000256" key="2">
    <source>
        <dbReference type="SAM" id="SignalP"/>
    </source>
</evidence>
<dbReference type="SMART" id="SM00034">
    <property type="entry name" value="CLECT"/>
    <property type="match status" value="1"/>
</dbReference>
<dbReference type="STRING" id="35570.A0A1I8Q2C9"/>
<dbReference type="AlphaFoldDB" id="A0A1I8Q2C9"/>
<name>A0A1I8Q2C9_STOCA</name>
<dbReference type="InterPro" id="IPR050111">
    <property type="entry name" value="C-type_lectin/snaclec_domain"/>
</dbReference>
<dbReference type="EnsemblMetazoa" id="SCAU013228-RA">
    <property type="protein sequence ID" value="SCAU013228-PA"/>
    <property type="gene ID" value="SCAU013228"/>
</dbReference>
<evidence type="ECO:0000313" key="5">
    <source>
        <dbReference type="Proteomes" id="UP000095300"/>
    </source>
</evidence>
<keyword evidence="2" id="KW-0732">Signal</keyword>
<protein>
    <recommendedName>
        <fullName evidence="3">C-type lectin domain-containing protein</fullName>
    </recommendedName>
</protein>
<reference evidence="4" key="1">
    <citation type="submission" date="2020-05" db="UniProtKB">
        <authorList>
            <consortium name="EnsemblMetazoa"/>
        </authorList>
    </citation>
    <scope>IDENTIFICATION</scope>
    <source>
        <strain evidence="4">USDA</strain>
    </source>
</reference>
<keyword evidence="1" id="KW-1015">Disulfide bond</keyword>
<dbReference type="KEGG" id="scac:106083258"/>
<dbReference type="PROSITE" id="PS00615">
    <property type="entry name" value="C_TYPE_LECTIN_1"/>
    <property type="match status" value="1"/>
</dbReference>
<accession>A0A1I8Q2C9</accession>
<dbReference type="InterPro" id="IPR018378">
    <property type="entry name" value="C-type_lectin_CS"/>
</dbReference>
<organism evidence="4 5">
    <name type="scientific">Stomoxys calcitrans</name>
    <name type="common">Stable fly</name>
    <name type="synonym">Conops calcitrans</name>
    <dbReference type="NCBI Taxonomy" id="35570"/>
    <lineage>
        <taxon>Eukaryota</taxon>
        <taxon>Metazoa</taxon>
        <taxon>Ecdysozoa</taxon>
        <taxon>Arthropoda</taxon>
        <taxon>Hexapoda</taxon>
        <taxon>Insecta</taxon>
        <taxon>Pterygota</taxon>
        <taxon>Neoptera</taxon>
        <taxon>Endopterygota</taxon>
        <taxon>Diptera</taxon>
        <taxon>Brachycera</taxon>
        <taxon>Muscomorpha</taxon>
        <taxon>Muscoidea</taxon>
        <taxon>Muscidae</taxon>
        <taxon>Stomoxys</taxon>
    </lineage>
</organism>
<dbReference type="PROSITE" id="PS50041">
    <property type="entry name" value="C_TYPE_LECTIN_2"/>
    <property type="match status" value="1"/>
</dbReference>
<feature type="signal peptide" evidence="2">
    <location>
        <begin position="1"/>
        <end position="24"/>
    </location>
</feature>
<evidence type="ECO:0000256" key="1">
    <source>
        <dbReference type="ARBA" id="ARBA00023157"/>
    </source>
</evidence>
<dbReference type="InterPro" id="IPR001304">
    <property type="entry name" value="C-type_lectin-like"/>
</dbReference>
<dbReference type="InterPro" id="IPR016186">
    <property type="entry name" value="C-type_lectin-like/link_sf"/>
</dbReference>
<dbReference type="OrthoDB" id="7773875at2759"/>
<dbReference type="Pfam" id="PF00059">
    <property type="entry name" value="Lectin_C"/>
    <property type="match status" value="1"/>
</dbReference>
<dbReference type="Proteomes" id="UP000095300">
    <property type="component" value="Unassembled WGS sequence"/>
</dbReference>
<dbReference type="SUPFAM" id="SSF56436">
    <property type="entry name" value="C-type lectin-like"/>
    <property type="match status" value="1"/>
</dbReference>
<dbReference type="PANTHER" id="PTHR22803">
    <property type="entry name" value="MANNOSE, PHOSPHOLIPASE, LECTIN RECEPTOR RELATED"/>
    <property type="match status" value="1"/>
</dbReference>
<sequence>MDMTSLFKLDFVLLSGFLCGLAAAEPKWYTTSDGRRFLIDKEEKYNWFRASHECGRRNLQLLEIDSNEKNVLLMEEVLEKADIGDAYLWIGAIDEFSSSSNRDFYWTSSGRKMNFTHWMDGEPSTSDEHCVIMHGTCHNFLWDDRGCTSNWGFICEERYLDVGCKKDCKEEKNEAIKKYSELFISLLDDCSEFE</sequence>
<dbReference type="InterPro" id="IPR016187">
    <property type="entry name" value="CTDL_fold"/>
</dbReference>
<proteinExistence type="predicted"/>